<dbReference type="Proteomes" id="UP000244093">
    <property type="component" value="Unassembled WGS sequence"/>
</dbReference>
<dbReference type="GO" id="GO:0005524">
    <property type="term" value="F:ATP binding"/>
    <property type="evidence" value="ECO:0007669"/>
    <property type="project" value="UniProtKB-KW"/>
</dbReference>
<dbReference type="PANTHER" id="PTHR43637:SF1">
    <property type="entry name" value="UPF0273 PROTEIN TM_0370"/>
    <property type="match status" value="1"/>
</dbReference>
<protein>
    <recommendedName>
        <fullName evidence="3">KaiC domain-containing protein</fullName>
    </recommendedName>
</protein>
<keyword evidence="1" id="KW-0547">Nucleotide-binding</keyword>
<dbReference type="InterPro" id="IPR014774">
    <property type="entry name" value="KaiC-like_dom"/>
</dbReference>
<dbReference type="InterPro" id="IPR010624">
    <property type="entry name" value="KaiC_dom"/>
</dbReference>
<evidence type="ECO:0000256" key="1">
    <source>
        <dbReference type="ARBA" id="ARBA00022741"/>
    </source>
</evidence>
<dbReference type="InterPro" id="IPR003593">
    <property type="entry name" value="AAA+_ATPase"/>
</dbReference>
<accession>A0A2R7Y3X2</accession>
<dbReference type="PANTHER" id="PTHR43637">
    <property type="entry name" value="UPF0273 PROTEIN TM_0370"/>
    <property type="match status" value="1"/>
</dbReference>
<dbReference type="InterPro" id="IPR027417">
    <property type="entry name" value="P-loop_NTPase"/>
</dbReference>
<proteinExistence type="predicted"/>
<dbReference type="Pfam" id="PF06745">
    <property type="entry name" value="ATPase"/>
    <property type="match status" value="1"/>
</dbReference>
<comment type="caution">
    <text evidence="4">The sequence shown here is derived from an EMBL/GenBank/DDBJ whole genome shotgun (WGS) entry which is preliminary data.</text>
</comment>
<dbReference type="PRINTS" id="PR01874">
    <property type="entry name" value="DNAREPAIRADA"/>
</dbReference>
<gene>
    <name evidence="4" type="ORF">B7O98_05965</name>
</gene>
<keyword evidence="2" id="KW-0067">ATP-binding</keyword>
<sequence>MKFFLTGVNELDNLLKEALIPGTLLLITGNPGAGKTTLAATICYNNALIGRKCTYITFQESKSKFMLFMSRLGLNFSELESKELFKFVKMPVTLDIKDLLTELGNLFPEDGVLVLDSINALLSGVKGKASRSLLQNFFYEVPTYKNGLLVLTAEVPIGKETLDLGDVEFVVDVYIVLKQRIVRGLVERSLEVRKARGSEVYIAETPFIITSGKGIKLFPPPKLEEIYPTSETPYSLPCKALNEALGGLRRGEIVYVEYPPNARALTHNLLLLALIHQYKLKTFVISYRYSEAEIKRLLYTILERVNLTKLRDSIDELITVRSINPFSLSLSQLFSYELSLIEEHNPDLVYFHGVEIPAMARSLEDYIGELTNQLYTLKKSHRLVIRSGSFINDERSRAFASLADLVIKSEVKCDESKDDDFIKPCRYYYIFWRTGRVPLMINEDDLIKCLKTGLEGV</sequence>
<dbReference type="SUPFAM" id="SSF52540">
    <property type="entry name" value="P-loop containing nucleoside triphosphate hydrolases"/>
    <property type="match status" value="1"/>
</dbReference>
<dbReference type="PROSITE" id="PS51146">
    <property type="entry name" value="KAIC"/>
    <property type="match status" value="1"/>
</dbReference>
<organism evidence="4 5">
    <name type="scientific">Zestosphaera tikiterensis</name>
    <dbReference type="NCBI Taxonomy" id="1973259"/>
    <lineage>
        <taxon>Archaea</taxon>
        <taxon>Thermoproteota</taxon>
        <taxon>Thermoprotei</taxon>
        <taxon>Desulfurococcales</taxon>
        <taxon>Desulfurococcaceae</taxon>
        <taxon>Zestosphaera</taxon>
    </lineage>
</organism>
<dbReference type="AlphaFoldDB" id="A0A2R7Y3X2"/>
<feature type="domain" description="KaiC" evidence="3">
    <location>
        <begin position="2"/>
        <end position="231"/>
    </location>
</feature>
<evidence type="ECO:0000256" key="2">
    <source>
        <dbReference type="ARBA" id="ARBA00022840"/>
    </source>
</evidence>
<dbReference type="SMART" id="SM00382">
    <property type="entry name" value="AAA"/>
    <property type="match status" value="1"/>
</dbReference>
<evidence type="ECO:0000259" key="3">
    <source>
        <dbReference type="PROSITE" id="PS51146"/>
    </source>
</evidence>
<dbReference type="Gene3D" id="3.40.50.300">
    <property type="entry name" value="P-loop containing nucleotide triphosphate hydrolases"/>
    <property type="match status" value="2"/>
</dbReference>
<reference evidence="4 5" key="1">
    <citation type="journal article" date="2018" name="Syst. Appl. Microbiol.">
        <title>A new symbiotic nanoarchaeote (Candidatus Nanoclepta minutus) and its host (Zestosphaera tikiterensis gen. nov., sp. nov.) from a New Zealand hot spring.</title>
        <authorList>
            <person name="St John E."/>
            <person name="Liu Y."/>
            <person name="Podar M."/>
            <person name="Stott M.B."/>
            <person name="Meneghin J."/>
            <person name="Chen Z."/>
            <person name="Lagutin K."/>
            <person name="Mitchell K."/>
            <person name="Reysenbach A.L."/>
        </authorList>
    </citation>
    <scope>NUCLEOTIDE SEQUENCE [LARGE SCALE GENOMIC DNA]</scope>
    <source>
        <strain evidence="4">NZ3</strain>
    </source>
</reference>
<evidence type="ECO:0000313" key="4">
    <source>
        <dbReference type="EMBL" id="PUA32214.1"/>
    </source>
</evidence>
<dbReference type="EMBL" id="NBVN01000004">
    <property type="protein sequence ID" value="PUA32214.1"/>
    <property type="molecule type" value="Genomic_DNA"/>
</dbReference>
<evidence type="ECO:0000313" key="5">
    <source>
        <dbReference type="Proteomes" id="UP000244093"/>
    </source>
</evidence>
<name>A0A2R7Y3X2_9CREN</name>